<accession>A0A8B9M085</accession>
<protein>
    <recommendedName>
        <fullName evidence="3">TNF family profile domain-containing protein</fullName>
    </recommendedName>
</protein>
<proteinExistence type="predicted"/>
<evidence type="ECO:0000313" key="1">
    <source>
        <dbReference type="Ensembl" id="ENSANIP00000001497.1"/>
    </source>
</evidence>
<reference evidence="1" key="2">
    <citation type="submission" date="2025-09" db="UniProtKB">
        <authorList>
            <consortium name="Ensembl"/>
        </authorList>
    </citation>
    <scope>IDENTIFICATION</scope>
</reference>
<dbReference type="AlphaFoldDB" id="A0A8B9M085"/>
<sequence length="186" mass="20627">MLSPVKKNPKQTQRQVLMLPASPQKFALFLSYIFLPFLQSVHIKQPISKKTFVLMGSSLLSSIPGESIKGAAVNLTAEVGSIQVRNGSIMITCDGLYLLSLKGIIILPDSEKDLLKLTLWKTDKMTSTALWEQPVWVSGNAVNLTIVLYLFSEDNITLGTTKESHLSLAHIQRNPGFLYLLDSIRI</sequence>
<evidence type="ECO:0008006" key="3">
    <source>
        <dbReference type="Google" id="ProtNLM"/>
    </source>
</evidence>
<name>A0A8B9M085_9AVES</name>
<evidence type="ECO:0000313" key="2">
    <source>
        <dbReference type="Proteomes" id="UP000694541"/>
    </source>
</evidence>
<dbReference type="SUPFAM" id="SSF49842">
    <property type="entry name" value="TNF-like"/>
    <property type="match status" value="1"/>
</dbReference>
<dbReference type="Gene3D" id="2.60.120.40">
    <property type="match status" value="1"/>
</dbReference>
<keyword evidence="2" id="KW-1185">Reference proteome</keyword>
<dbReference type="InterPro" id="IPR008983">
    <property type="entry name" value="Tumour_necrosis_fac-like_dom"/>
</dbReference>
<dbReference type="Proteomes" id="UP000694541">
    <property type="component" value="Unplaced"/>
</dbReference>
<organism evidence="1 2">
    <name type="scientific">Accipiter nisus</name>
    <name type="common">Eurasian sparrowhawk</name>
    <dbReference type="NCBI Taxonomy" id="211598"/>
    <lineage>
        <taxon>Eukaryota</taxon>
        <taxon>Metazoa</taxon>
        <taxon>Chordata</taxon>
        <taxon>Craniata</taxon>
        <taxon>Vertebrata</taxon>
        <taxon>Euteleostomi</taxon>
        <taxon>Archelosauria</taxon>
        <taxon>Archosauria</taxon>
        <taxon>Dinosauria</taxon>
        <taxon>Saurischia</taxon>
        <taxon>Theropoda</taxon>
        <taxon>Coelurosauria</taxon>
        <taxon>Aves</taxon>
        <taxon>Neognathae</taxon>
        <taxon>Neoaves</taxon>
        <taxon>Telluraves</taxon>
        <taxon>Accipitrimorphae</taxon>
        <taxon>Accipitriformes</taxon>
        <taxon>Accipitridae</taxon>
        <taxon>Accipitrinae</taxon>
        <taxon>Accipiter</taxon>
    </lineage>
</organism>
<dbReference type="Ensembl" id="ENSANIT00000001540.1">
    <property type="protein sequence ID" value="ENSANIP00000001497.1"/>
    <property type="gene ID" value="ENSANIG00000001082.1"/>
</dbReference>
<reference evidence="1" key="1">
    <citation type="submission" date="2025-08" db="UniProtKB">
        <authorList>
            <consortium name="Ensembl"/>
        </authorList>
    </citation>
    <scope>IDENTIFICATION</scope>
</reference>